<proteinExistence type="predicted"/>
<dbReference type="InterPro" id="IPR025990">
    <property type="entry name" value="zinc_ribbon_bacterial"/>
</dbReference>
<protein>
    <submittedName>
        <fullName evidence="1">CPXCG motif-containing cysteine-rich protein</fullName>
    </submittedName>
</protein>
<keyword evidence="2" id="KW-1185">Reference proteome</keyword>
<dbReference type="RefSeq" id="WP_164648265.1">
    <property type="nucleotide sequence ID" value="NZ_CP047475.1"/>
</dbReference>
<dbReference type="PIRSF" id="PIRSF037225">
    <property type="entry name" value="UCP037225"/>
    <property type="match status" value="1"/>
</dbReference>
<name>A0A7Z2T321_9VIBR</name>
<accession>A0A7Z2T321</accession>
<gene>
    <name evidence="1" type="ORF">GT360_07495</name>
</gene>
<dbReference type="Proteomes" id="UP000464262">
    <property type="component" value="Chromosome 1"/>
</dbReference>
<sequence>MQTYTERRVHCPHCDHLINVTIDASNGSQQYYDDCPACCHAIHMNVVVDEVHDTIELYSDADDEQIF</sequence>
<dbReference type="InterPro" id="IPR017143">
    <property type="entry name" value="UCP037225"/>
</dbReference>
<evidence type="ECO:0000313" key="1">
    <source>
        <dbReference type="EMBL" id="QIA63371.1"/>
    </source>
</evidence>
<dbReference type="KEGG" id="vas:GT360_07495"/>
<reference evidence="1 2" key="1">
    <citation type="submission" date="2020-01" db="EMBL/GenBank/DDBJ databases">
        <title>Whole genome and functional gene identification of agarase of Vibrio HN897.</title>
        <authorList>
            <person name="Liu Y."/>
            <person name="Zhao Z."/>
        </authorList>
    </citation>
    <scope>NUCLEOTIDE SEQUENCE [LARGE SCALE GENOMIC DNA]</scope>
    <source>
        <strain evidence="1 2">HN897</strain>
    </source>
</reference>
<dbReference type="Pfam" id="PF14255">
    <property type="entry name" value="Zn_ribbon_21"/>
    <property type="match status" value="1"/>
</dbReference>
<organism evidence="1 2">
    <name type="scientific">Vibrio astriarenae</name>
    <dbReference type="NCBI Taxonomy" id="1481923"/>
    <lineage>
        <taxon>Bacteria</taxon>
        <taxon>Pseudomonadati</taxon>
        <taxon>Pseudomonadota</taxon>
        <taxon>Gammaproteobacteria</taxon>
        <taxon>Vibrionales</taxon>
        <taxon>Vibrionaceae</taxon>
        <taxon>Vibrio</taxon>
    </lineage>
</organism>
<dbReference type="AlphaFoldDB" id="A0A7Z2T321"/>
<evidence type="ECO:0000313" key="2">
    <source>
        <dbReference type="Proteomes" id="UP000464262"/>
    </source>
</evidence>
<dbReference type="EMBL" id="CP047475">
    <property type="protein sequence ID" value="QIA63371.1"/>
    <property type="molecule type" value="Genomic_DNA"/>
</dbReference>